<keyword evidence="2" id="KW-1185">Reference proteome</keyword>
<comment type="caution">
    <text evidence="1">The sequence shown here is derived from an EMBL/GenBank/DDBJ whole genome shotgun (WGS) entry which is preliminary data.</text>
</comment>
<reference evidence="1 2" key="1">
    <citation type="journal article" date="2022" name="bioRxiv">
        <title>The genome of the oomycete Peronosclerospora sorghi, a cosmopolitan pathogen of maize and sorghum, is inflated with dispersed pseudogenes.</title>
        <authorList>
            <person name="Fletcher K."/>
            <person name="Martin F."/>
            <person name="Isakeit T."/>
            <person name="Cavanaugh K."/>
            <person name="Magill C."/>
            <person name="Michelmore R."/>
        </authorList>
    </citation>
    <scope>NUCLEOTIDE SEQUENCE [LARGE SCALE GENOMIC DNA]</scope>
    <source>
        <strain evidence="1">P6</strain>
    </source>
</reference>
<dbReference type="Proteomes" id="UP001163321">
    <property type="component" value="Chromosome 1"/>
</dbReference>
<name>A0ACC0WY43_9STRA</name>
<evidence type="ECO:0000313" key="1">
    <source>
        <dbReference type="EMBL" id="KAI9922984.1"/>
    </source>
</evidence>
<gene>
    <name evidence="1" type="ORF">PsorP6_000766</name>
</gene>
<sequence>MRRINEDVKHELVDQLNKPEYLTCQVKERLRDTQWSFAVLNFGKTGLRKRKLDNLHARMAVEGGEEDLELARKNQTEDKLIAAFFATLR</sequence>
<organism evidence="1 2">
    <name type="scientific">Peronosclerospora sorghi</name>
    <dbReference type="NCBI Taxonomy" id="230839"/>
    <lineage>
        <taxon>Eukaryota</taxon>
        <taxon>Sar</taxon>
        <taxon>Stramenopiles</taxon>
        <taxon>Oomycota</taxon>
        <taxon>Peronosporomycetes</taxon>
        <taxon>Peronosporales</taxon>
        <taxon>Peronosporaceae</taxon>
        <taxon>Peronosclerospora</taxon>
    </lineage>
</organism>
<evidence type="ECO:0000313" key="2">
    <source>
        <dbReference type="Proteomes" id="UP001163321"/>
    </source>
</evidence>
<protein>
    <submittedName>
        <fullName evidence="1">Uncharacterized protein</fullName>
    </submittedName>
</protein>
<accession>A0ACC0WY43</accession>
<proteinExistence type="predicted"/>
<dbReference type="EMBL" id="CM047580">
    <property type="protein sequence ID" value="KAI9922984.1"/>
    <property type="molecule type" value="Genomic_DNA"/>
</dbReference>